<gene>
    <name evidence="2" type="ORF">J2Z48_000873</name>
</gene>
<keyword evidence="1" id="KW-1133">Transmembrane helix</keyword>
<comment type="caution">
    <text evidence="2">The sequence shown here is derived from an EMBL/GenBank/DDBJ whole genome shotgun (WGS) entry which is preliminary data.</text>
</comment>
<name>A0AAJ1TIF0_9BACL</name>
<dbReference type="Proteomes" id="UP001238450">
    <property type="component" value="Unassembled WGS sequence"/>
</dbReference>
<reference evidence="2 3" key="1">
    <citation type="submission" date="2023-07" db="EMBL/GenBank/DDBJ databases">
        <title>Genomic Encyclopedia of Type Strains, Phase IV (KMG-IV): sequencing the most valuable type-strain genomes for metagenomic binning, comparative biology and taxonomic classification.</title>
        <authorList>
            <person name="Goeker M."/>
        </authorList>
    </citation>
    <scope>NUCLEOTIDE SEQUENCE [LARGE SCALE GENOMIC DNA]</scope>
    <source>
        <strain evidence="2 3">DSM 46876</strain>
    </source>
</reference>
<evidence type="ECO:0000256" key="1">
    <source>
        <dbReference type="SAM" id="Phobius"/>
    </source>
</evidence>
<accession>A0AAJ1TIF0</accession>
<evidence type="ECO:0000313" key="2">
    <source>
        <dbReference type="EMBL" id="MDQ0416706.1"/>
    </source>
</evidence>
<organism evidence="2 3">
    <name type="scientific">Croceifilum oryzae</name>
    <dbReference type="NCBI Taxonomy" id="1553429"/>
    <lineage>
        <taxon>Bacteria</taxon>
        <taxon>Bacillati</taxon>
        <taxon>Bacillota</taxon>
        <taxon>Bacilli</taxon>
        <taxon>Bacillales</taxon>
        <taxon>Thermoactinomycetaceae</taxon>
        <taxon>Croceifilum</taxon>
    </lineage>
</organism>
<sequence length="57" mass="6269">MKKLTRVAEVILVLSFVSYLLSKYVIAGLKPYSSLFFTCAAIGLVLKIVFSLGAKKE</sequence>
<keyword evidence="1" id="KW-0812">Transmembrane</keyword>
<keyword evidence="1" id="KW-0472">Membrane</keyword>
<feature type="transmembrane region" description="Helical" evidence="1">
    <location>
        <begin position="32"/>
        <end position="54"/>
    </location>
</feature>
<proteinExistence type="predicted"/>
<protein>
    <submittedName>
        <fullName evidence="2">Uncharacterized protein</fullName>
    </submittedName>
</protein>
<feature type="transmembrane region" description="Helical" evidence="1">
    <location>
        <begin position="7"/>
        <end position="26"/>
    </location>
</feature>
<keyword evidence="3" id="KW-1185">Reference proteome</keyword>
<evidence type="ECO:0000313" key="3">
    <source>
        <dbReference type="Proteomes" id="UP001238450"/>
    </source>
</evidence>
<dbReference type="AlphaFoldDB" id="A0AAJ1TIF0"/>
<dbReference type="EMBL" id="JAUSUV010000003">
    <property type="protein sequence ID" value="MDQ0416706.1"/>
    <property type="molecule type" value="Genomic_DNA"/>
</dbReference>